<reference evidence="3" key="1">
    <citation type="journal article" date="2019" name="Int. J. Syst. Evol. Microbiol.">
        <title>The Global Catalogue of Microorganisms (GCM) 10K type strain sequencing project: providing services to taxonomists for standard genome sequencing and annotation.</title>
        <authorList>
            <consortium name="The Broad Institute Genomics Platform"/>
            <consortium name="The Broad Institute Genome Sequencing Center for Infectious Disease"/>
            <person name="Wu L."/>
            <person name="Ma J."/>
        </authorList>
    </citation>
    <scope>NUCLEOTIDE SEQUENCE [LARGE SCALE GENOMIC DNA]</scope>
    <source>
        <strain evidence="3">CCUG 53270</strain>
    </source>
</reference>
<dbReference type="Pfam" id="PF13625">
    <property type="entry name" value="Helicase_C_3"/>
    <property type="match status" value="1"/>
</dbReference>
<feature type="domain" description="Helicase XPB/Ssl2 N-terminal" evidence="1">
    <location>
        <begin position="364"/>
        <end position="481"/>
    </location>
</feature>
<protein>
    <submittedName>
        <fullName evidence="2">Helicase-associated domain-containing protein</fullName>
    </submittedName>
</protein>
<accession>A0ABW3UW03</accession>
<sequence>MNQADYLARIPQTLRKQIEAEEVYAPWLRQGHTLENITQSQVIMETVYNQMTQQERRVLQLIVSAIGSEPFDNGRLDKLAARTMSGADTKVGLLLLLKKGICFAFRKSWGEHVYRMAMDTLALWHQILFPSEDGEGSDEPARNDIEITHTGGRGLTEDLFQTLVYLGQQPIKLTKGGSIPKRQLQKLGELISLNDEWLEGTGIKYVYADLYSYKIAVMMECLTRLQLIRSHAESLELDGGNVRSWLQQHETVQTAALYRTWKSAVFPGEAWMQHAVLWLDGKTEERWISWQQLELWLQTHQLLPNEPDGESAETRPEAFERMWLLPLIAFGWLEKGMDRMGSLYYRWRRHPLNTSLAVEEDAKLYVQPDFEILVPPDVSYSLRWELAQFSDQHTFDALSIYKVNKESIQRALENGRTLEEMLDFLTLHSLYEVPENVKLTLEQWAKPFGQLQLAKVILLRCETVEAADTVRKLTASSDCFLEAVGDKAWIVKADQLGSLRAILDKAGWMPGKLVLLDGSAEGVSEAKGSMEKPAAGANGNGESAQAEWRLDLTVKGFLYSRHNIGLYEMEQRLPHIAELYPDLNGIPSSWMKDYRTYHASTRREMVEKAMEWKAAVQVRYNGRDRLIAPRKLQETRGTWSMIGLDPSEMQEVCWLADDWQEMKMILPGINDKY</sequence>
<comment type="caution">
    <text evidence="2">The sequence shown here is derived from an EMBL/GenBank/DDBJ whole genome shotgun (WGS) entry which is preliminary data.</text>
</comment>
<keyword evidence="2" id="KW-0067">ATP-binding</keyword>
<keyword evidence="2" id="KW-0378">Hydrolase</keyword>
<dbReference type="InterPro" id="IPR032830">
    <property type="entry name" value="XPB/Ssl2_N"/>
</dbReference>
<organism evidence="2 3">
    <name type="scientific">Paenibacillus vulneris</name>
    <dbReference type="NCBI Taxonomy" id="1133364"/>
    <lineage>
        <taxon>Bacteria</taxon>
        <taxon>Bacillati</taxon>
        <taxon>Bacillota</taxon>
        <taxon>Bacilli</taxon>
        <taxon>Bacillales</taxon>
        <taxon>Paenibacillaceae</taxon>
        <taxon>Paenibacillus</taxon>
    </lineage>
</organism>
<evidence type="ECO:0000259" key="1">
    <source>
        <dbReference type="Pfam" id="PF13625"/>
    </source>
</evidence>
<keyword evidence="2" id="KW-0547">Nucleotide-binding</keyword>
<dbReference type="EMBL" id="JBHTLU010000056">
    <property type="protein sequence ID" value="MFD1225078.1"/>
    <property type="molecule type" value="Genomic_DNA"/>
</dbReference>
<evidence type="ECO:0000313" key="3">
    <source>
        <dbReference type="Proteomes" id="UP001597180"/>
    </source>
</evidence>
<evidence type="ECO:0000313" key="2">
    <source>
        <dbReference type="EMBL" id="MFD1225078.1"/>
    </source>
</evidence>
<dbReference type="Proteomes" id="UP001597180">
    <property type="component" value="Unassembled WGS sequence"/>
</dbReference>
<keyword evidence="3" id="KW-1185">Reference proteome</keyword>
<keyword evidence="2" id="KW-0347">Helicase</keyword>
<gene>
    <name evidence="2" type="ORF">ACFQ4B_33870</name>
</gene>
<dbReference type="RefSeq" id="WP_345593182.1">
    <property type="nucleotide sequence ID" value="NZ_BAABJG010000044.1"/>
</dbReference>
<proteinExistence type="predicted"/>
<dbReference type="GO" id="GO:0004386">
    <property type="term" value="F:helicase activity"/>
    <property type="evidence" value="ECO:0007669"/>
    <property type="project" value="UniProtKB-KW"/>
</dbReference>
<name>A0ABW3UW03_9BACL</name>